<sequence length="617" mass="72633">MKPHNNQVTEQDDSFHFEVAKNQLNDTDKPAERYFDDKQLQVLSIELPPSIEEILGLSSTGHTESNNFNGDKTFWDGCIEETFEFEGMSPDWKYRSNFQKELILYRIKPREVDNLDINLILNHLALSKNNLFHKNLLEDENLMAIKSKDDFRIWSNKNPEVSRELLLNVLPIAGDNIWNIQNAENAQRNIKYVGLLNENYRELWRKWAKREDEIVVSQEEVSCKNAEIDRLKRHLQMAIKERDGHYDAVQQWKQRVNELSKKFLQHSKLSVKEVNQESSNKFSEFIRQGASQASMNNLPTFNGRRPGGNYLQVLKWRCENMTFSHHIKSLQPPDKFDGDPERFQNWATELIEFFQNRQRDFQKSSDRSLVIFAQSRLEGNATLMIQQISGSQEFMTLFDLLEFLYKTYGIKDMYSYYERKYDEMKWPSGPNQSQNLAIFRALMAPCKDILGWNNRTAISKFLRKVPQWTQREIANLRFDEDDYDEFLQELDDFYRRNYTSRHLLAESKSHAKGSDLKNTTGKGSYNDNHNSDKVEMQKDKLDENSKGYTKDNLREKDRREGRCYYCHQKGHLTALCQKKPTSGALKNVKESEISDKEEEFRMVQQFSSSSESSDSEN</sequence>
<dbReference type="Gene3D" id="4.10.60.10">
    <property type="entry name" value="Zinc finger, CCHC-type"/>
    <property type="match status" value="1"/>
</dbReference>
<evidence type="ECO:0000256" key="1">
    <source>
        <dbReference type="SAM" id="MobiDB-lite"/>
    </source>
</evidence>
<dbReference type="Proteomes" id="UP000283383">
    <property type="component" value="Unassembled WGS sequence"/>
</dbReference>
<gene>
    <name evidence="2" type="ORF">GcM3_206022</name>
</gene>
<feature type="region of interest" description="Disordered" evidence="1">
    <location>
        <begin position="579"/>
        <end position="617"/>
    </location>
</feature>
<evidence type="ECO:0000313" key="3">
    <source>
        <dbReference type="Proteomes" id="UP000283383"/>
    </source>
</evidence>
<keyword evidence="3" id="KW-1185">Reference proteome</keyword>
<feature type="compositionally biased region" description="Basic and acidic residues" evidence="1">
    <location>
        <begin position="529"/>
        <end position="553"/>
    </location>
</feature>
<accession>A0A420HBS8</accession>
<feature type="region of interest" description="Disordered" evidence="1">
    <location>
        <begin position="509"/>
        <end position="553"/>
    </location>
</feature>
<evidence type="ECO:0000313" key="2">
    <source>
        <dbReference type="EMBL" id="RKF54887.1"/>
    </source>
</evidence>
<name>A0A420HBS8_9PEZI</name>
<proteinExistence type="predicted"/>
<protein>
    <recommendedName>
        <fullName evidence="4">CCHC-type domain-containing protein</fullName>
    </recommendedName>
</protein>
<reference evidence="2 3" key="1">
    <citation type="journal article" date="2018" name="BMC Genomics">
        <title>Comparative genome analyses reveal sequence features reflecting distinct modes of host-adaptation between dicot and monocot powdery mildew.</title>
        <authorList>
            <person name="Wu Y."/>
            <person name="Ma X."/>
            <person name="Pan Z."/>
            <person name="Kale S.D."/>
            <person name="Song Y."/>
            <person name="King H."/>
            <person name="Zhang Q."/>
            <person name="Presley C."/>
            <person name="Deng X."/>
            <person name="Wei C.I."/>
            <person name="Xiao S."/>
        </authorList>
    </citation>
    <scope>NUCLEOTIDE SEQUENCE [LARGE SCALE GENOMIC DNA]</scope>
    <source>
        <strain evidence="2">UMSG3</strain>
    </source>
</reference>
<feature type="compositionally biased region" description="Polar residues" evidence="1">
    <location>
        <begin position="516"/>
        <end position="528"/>
    </location>
</feature>
<evidence type="ECO:0008006" key="4">
    <source>
        <dbReference type="Google" id="ProtNLM"/>
    </source>
</evidence>
<dbReference type="AlphaFoldDB" id="A0A420HBS8"/>
<feature type="compositionally biased region" description="Low complexity" evidence="1">
    <location>
        <begin position="607"/>
        <end position="617"/>
    </location>
</feature>
<comment type="caution">
    <text evidence="2">The sequence shown here is derived from an EMBL/GenBank/DDBJ whole genome shotgun (WGS) entry which is preliminary data.</text>
</comment>
<feature type="compositionally biased region" description="Basic and acidic residues" evidence="1">
    <location>
        <begin position="587"/>
        <end position="601"/>
    </location>
</feature>
<organism evidence="2 3">
    <name type="scientific">Golovinomyces cichoracearum</name>
    <dbReference type="NCBI Taxonomy" id="62708"/>
    <lineage>
        <taxon>Eukaryota</taxon>
        <taxon>Fungi</taxon>
        <taxon>Dikarya</taxon>
        <taxon>Ascomycota</taxon>
        <taxon>Pezizomycotina</taxon>
        <taxon>Leotiomycetes</taxon>
        <taxon>Erysiphales</taxon>
        <taxon>Erysiphaceae</taxon>
        <taxon>Golovinomyces</taxon>
    </lineage>
</organism>
<dbReference type="EMBL" id="MCBQ01020610">
    <property type="protein sequence ID" value="RKF54887.1"/>
    <property type="molecule type" value="Genomic_DNA"/>
</dbReference>